<keyword evidence="1" id="KW-1133">Transmembrane helix</keyword>
<comment type="caution">
    <text evidence="2">The sequence shown here is derived from an EMBL/GenBank/DDBJ whole genome shotgun (WGS) entry which is preliminary data.</text>
</comment>
<dbReference type="PROSITE" id="PS00409">
    <property type="entry name" value="PROKAR_NTER_METHYL"/>
    <property type="match status" value="1"/>
</dbReference>
<protein>
    <submittedName>
        <fullName evidence="2">PilW family protein</fullName>
    </submittedName>
</protein>
<dbReference type="Pfam" id="PF07963">
    <property type="entry name" value="N_methyl"/>
    <property type="match status" value="1"/>
</dbReference>
<keyword evidence="1" id="KW-0472">Membrane</keyword>
<proteinExistence type="predicted"/>
<dbReference type="GO" id="GO:0043683">
    <property type="term" value="P:type IV pilus assembly"/>
    <property type="evidence" value="ECO:0007669"/>
    <property type="project" value="InterPro"/>
</dbReference>
<feature type="transmembrane region" description="Helical" evidence="1">
    <location>
        <begin position="12"/>
        <end position="33"/>
    </location>
</feature>
<name>A0A973ABD6_9GAMM</name>
<dbReference type="AlphaFoldDB" id="A0A973ABD6"/>
<evidence type="ECO:0000256" key="1">
    <source>
        <dbReference type="SAM" id="Phobius"/>
    </source>
</evidence>
<evidence type="ECO:0000313" key="3">
    <source>
        <dbReference type="Proteomes" id="UP000754644"/>
    </source>
</evidence>
<evidence type="ECO:0000313" key="2">
    <source>
        <dbReference type="EMBL" id="NQV66646.1"/>
    </source>
</evidence>
<reference evidence="2" key="1">
    <citation type="submission" date="2020-05" db="EMBL/GenBank/DDBJ databases">
        <title>Sulfur intermediates as new biogeochemical hubs in an aquatic model microbial ecosystem.</title>
        <authorList>
            <person name="Vigneron A."/>
        </authorList>
    </citation>
    <scope>NUCLEOTIDE SEQUENCE</scope>
    <source>
        <strain evidence="2">Bin.250</strain>
    </source>
</reference>
<dbReference type="InterPro" id="IPR032092">
    <property type="entry name" value="PilW"/>
</dbReference>
<sequence>MNIENAKGFSLVELMISLVLGTVVMAGVAQLFVANSEAYNLLEGQSRMQESGRISLDFIGRNVRLAGYRGCFSRNDELRSTVEANNIPYEFDLRFAVAGYDAQGPGMWAPGLATVLPSTNSSGVDTNVFTTVGGDGAGAGIDLSQIVSGTDVITFRNLSQVEARLAAELLLETSNPSVSIGVGWNEFDKDHLVMIHDCEKAAIFRVTELLPNLAGAPSTSNQDLVIGHDMDDADATRNLTLQLSGSSNSFNTDAAVSAIESHTYFVAPGSGLNNAGSTPRSLWRKSGLQPPVELVEGVEDLQILYGVDTDNDQAPNQYLPANLVIDWRQLTTLIVTVVVNSIDDTGGTTMSSAGCPVPAGCAVDGLQRRTFTQTFQLRNHG</sequence>
<dbReference type="InterPro" id="IPR012902">
    <property type="entry name" value="N_methyl_site"/>
</dbReference>
<organism evidence="2 3">
    <name type="scientific">SAR86 cluster bacterium</name>
    <dbReference type="NCBI Taxonomy" id="2030880"/>
    <lineage>
        <taxon>Bacteria</taxon>
        <taxon>Pseudomonadati</taxon>
        <taxon>Pseudomonadota</taxon>
        <taxon>Gammaproteobacteria</taxon>
        <taxon>SAR86 cluster</taxon>
    </lineage>
</organism>
<dbReference type="Pfam" id="PF16074">
    <property type="entry name" value="PilW"/>
    <property type="match status" value="1"/>
</dbReference>
<accession>A0A973ABD6</accession>
<gene>
    <name evidence="2" type="ORF">HQ497_14910</name>
</gene>
<dbReference type="EMBL" id="JABMOJ010000554">
    <property type="protein sequence ID" value="NQV66646.1"/>
    <property type="molecule type" value="Genomic_DNA"/>
</dbReference>
<keyword evidence="1" id="KW-0812">Transmembrane</keyword>
<dbReference type="NCBIfam" id="TIGR02532">
    <property type="entry name" value="IV_pilin_GFxxxE"/>
    <property type="match status" value="1"/>
</dbReference>
<dbReference type="Proteomes" id="UP000754644">
    <property type="component" value="Unassembled WGS sequence"/>
</dbReference>